<dbReference type="InterPro" id="IPR001173">
    <property type="entry name" value="Glyco_trans_2-like"/>
</dbReference>
<reference evidence="14 15" key="1">
    <citation type="journal article" date="2019" name="Sci. Rep.">
        <title>Comparative genomics of chytrid fungi reveal insights into the obligate biotrophic and pathogenic lifestyle of Synchytrium endobioticum.</title>
        <authorList>
            <person name="van de Vossenberg B.T.L.H."/>
            <person name="Warris S."/>
            <person name="Nguyen H.D.T."/>
            <person name="van Gent-Pelzer M.P.E."/>
            <person name="Joly D.L."/>
            <person name="van de Geest H.C."/>
            <person name="Bonants P.J.M."/>
            <person name="Smith D.S."/>
            <person name="Levesque C.A."/>
            <person name="van der Lee T.A.J."/>
        </authorList>
    </citation>
    <scope>NUCLEOTIDE SEQUENCE [LARGE SCALE GENOMIC DNA]</scope>
    <source>
        <strain evidence="14 15">JEL517</strain>
    </source>
</reference>
<dbReference type="GO" id="GO:0004581">
    <property type="term" value="F:dolichyl-phosphate beta-glucosyltransferase activity"/>
    <property type="evidence" value="ECO:0007669"/>
    <property type="project" value="UniProtKB-EC"/>
</dbReference>
<evidence type="ECO:0000313" key="14">
    <source>
        <dbReference type="EMBL" id="TPX31917.1"/>
    </source>
</evidence>
<dbReference type="CDD" id="cd04188">
    <property type="entry name" value="DPG_synthase"/>
    <property type="match status" value="1"/>
</dbReference>
<keyword evidence="9" id="KW-0735">Signal-anchor</keyword>
<dbReference type="GeneID" id="42006102"/>
<dbReference type="SUPFAM" id="SSF53448">
    <property type="entry name" value="Nucleotide-diphospho-sugar transferases"/>
    <property type="match status" value="1"/>
</dbReference>
<evidence type="ECO:0000256" key="4">
    <source>
        <dbReference type="ARBA" id="ARBA00012583"/>
    </source>
</evidence>
<evidence type="ECO:0000256" key="10">
    <source>
        <dbReference type="ARBA" id="ARBA00022989"/>
    </source>
</evidence>
<keyword evidence="6" id="KW-0808">Transferase</keyword>
<dbReference type="InterPro" id="IPR035518">
    <property type="entry name" value="DPG_synthase"/>
</dbReference>
<comment type="similarity">
    <text evidence="3">Belongs to the glycosyltransferase 2 family.</text>
</comment>
<protein>
    <recommendedName>
        <fullName evidence="4">dolichyl-phosphate beta-glucosyltransferase</fullName>
        <ecNumber evidence="4">2.4.1.117</ecNumber>
    </recommendedName>
</protein>
<evidence type="ECO:0000256" key="11">
    <source>
        <dbReference type="ARBA" id="ARBA00023136"/>
    </source>
</evidence>
<comment type="subcellular location">
    <subcellularLocation>
        <location evidence="1">Endoplasmic reticulum membrane</location>
        <topology evidence="1">Single-pass membrane protein</topology>
    </subcellularLocation>
</comment>
<dbReference type="OrthoDB" id="3784at2759"/>
<keyword evidence="5" id="KW-0328">Glycosyltransferase</keyword>
<accession>A0A507BS53</accession>
<evidence type="ECO:0000313" key="15">
    <source>
        <dbReference type="Proteomes" id="UP000319731"/>
    </source>
</evidence>
<comment type="pathway">
    <text evidence="2">Protein modification; protein glycosylation.</text>
</comment>
<keyword evidence="8" id="KW-0256">Endoplasmic reticulum</keyword>
<gene>
    <name evidence="14" type="ORF">SmJEL517_g04877</name>
</gene>
<comment type="caution">
    <text evidence="14">The sequence shown here is derived from an EMBL/GenBank/DDBJ whole genome shotgun (WGS) entry which is preliminary data.</text>
</comment>
<organism evidence="14 15">
    <name type="scientific">Synchytrium microbalum</name>
    <dbReference type="NCBI Taxonomy" id="1806994"/>
    <lineage>
        <taxon>Eukaryota</taxon>
        <taxon>Fungi</taxon>
        <taxon>Fungi incertae sedis</taxon>
        <taxon>Chytridiomycota</taxon>
        <taxon>Chytridiomycota incertae sedis</taxon>
        <taxon>Chytridiomycetes</taxon>
        <taxon>Synchytriales</taxon>
        <taxon>Synchytriaceae</taxon>
        <taxon>Synchytrium</taxon>
    </lineage>
</organism>
<feature type="domain" description="Glycosyltransferase 2-like" evidence="13">
    <location>
        <begin position="62"/>
        <end position="238"/>
    </location>
</feature>
<dbReference type="EMBL" id="QEAO01000037">
    <property type="protein sequence ID" value="TPX31917.1"/>
    <property type="molecule type" value="Genomic_DNA"/>
</dbReference>
<dbReference type="PANTHER" id="PTHR10859:SF91">
    <property type="entry name" value="DOLICHYL-PHOSPHATE BETA-GLUCOSYLTRANSFERASE"/>
    <property type="match status" value="1"/>
</dbReference>
<evidence type="ECO:0000256" key="1">
    <source>
        <dbReference type="ARBA" id="ARBA00004389"/>
    </source>
</evidence>
<dbReference type="STRING" id="1806994.A0A507BS53"/>
<evidence type="ECO:0000256" key="12">
    <source>
        <dbReference type="ARBA" id="ARBA00045097"/>
    </source>
</evidence>
<evidence type="ECO:0000256" key="3">
    <source>
        <dbReference type="ARBA" id="ARBA00006739"/>
    </source>
</evidence>
<dbReference type="GO" id="GO:0006487">
    <property type="term" value="P:protein N-linked glycosylation"/>
    <property type="evidence" value="ECO:0007669"/>
    <property type="project" value="TreeGrafter"/>
</dbReference>
<evidence type="ECO:0000256" key="5">
    <source>
        <dbReference type="ARBA" id="ARBA00022676"/>
    </source>
</evidence>
<dbReference type="Pfam" id="PF00535">
    <property type="entry name" value="Glycos_transf_2"/>
    <property type="match status" value="1"/>
</dbReference>
<dbReference type="EC" id="2.4.1.117" evidence="4"/>
<keyword evidence="10" id="KW-1133">Transmembrane helix</keyword>
<dbReference type="Proteomes" id="UP000319731">
    <property type="component" value="Unassembled WGS sequence"/>
</dbReference>
<dbReference type="PANTHER" id="PTHR10859">
    <property type="entry name" value="GLYCOSYL TRANSFERASE"/>
    <property type="match status" value="1"/>
</dbReference>
<sequence length="333" mass="36979">MALVTAQALLTFACTIIFSVYIFTPIPRPPVPEESTYTHPISNTKQLHPSLFDDSNGDIHVSLVVPAYNEKDRIGIMLDEALTYFKGRVKKDREFKYEIVVVDDGSNDDTTAVCNEWAKTNKCGELRVLTFVKNRGKGGAVTQGMLTARGEWILFADADGAAKFADLDKLEAATEAILKDGLGVGVGSRAHMVNAEAVVKRSAIRNFLMYSFHTVLFILGISSIKDTQCGFKLFSRNAAQIVIPNMHVEGFIFDIEMLLLAEWNGIPMVEVPISWHEVAGTKMNLVWDSARMARDLLLIRANYLFGLWSVGRFVHEKSKGESKQAGSADRKKK</sequence>
<dbReference type="GO" id="GO:0005789">
    <property type="term" value="C:endoplasmic reticulum membrane"/>
    <property type="evidence" value="ECO:0007669"/>
    <property type="project" value="UniProtKB-SubCell"/>
</dbReference>
<evidence type="ECO:0000256" key="9">
    <source>
        <dbReference type="ARBA" id="ARBA00022968"/>
    </source>
</evidence>
<dbReference type="InterPro" id="IPR029044">
    <property type="entry name" value="Nucleotide-diphossugar_trans"/>
</dbReference>
<evidence type="ECO:0000256" key="6">
    <source>
        <dbReference type="ARBA" id="ARBA00022679"/>
    </source>
</evidence>
<evidence type="ECO:0000256" key="2">
    <source>
        <dbReference type="ARBA" id="ARBA00004922"/>
    </source>
</evidence>
<dbReference type="RefSeq" id="XP_031023228.1">
    <property type="nucleotide sequence ID" value="XM_031170805.1"/>
</dbReference>
<comment type="catalytic activity">
    <reaction evidence="12">
        <text>a di-trans,poly-cis-dolichyl phosphate + UDP-alpha-D-glucose = a di-trans,poly-cis-dolichyl beta-D-glucosyl phosphate + UDP</text>
        <dbReference type="Rhea" id="RHEA:15401"/>
        <dbReference type="Rhea" id="RHEA-COMP:19498"/>
        <dbReference type="Rhea" id="RHEA-COMP:19502"/>
        <dbReference type="ChEBI" id="CHEBI:57525"/>
        <dbReference type="ChEBI" id="CHEBI:57683"/>
        <dbReference type="ChEBI" id="CHEBI:58223"/>
        <dbReference type="ChEBI" id="CHEBI:58885"/>
        <dbReference type="EC" id="2.4.1.117"/>
    </reaction>
    <physiologicalReaction direction="left-to-right" evidence="12">
        <dbReference type="Rhea" id="RHEA:15402"/>
    </physiologicalReaction>
</comment>
<dbReference type="Gene3D" id="3.90.550.10">
    <property type="entry name" value="Spore Coat Polysaccharide Biosynthesis Protein SpsA, Chain A"/>
    <property type="match status" value="1"/>
</dbReference>
<keyword evidence="7" id="KW-0812">Transmembrane</keyword>
<evidence type="ECO:0000256" key="8">
    <source>
        <dbReference type="ARBA" id="ARBA00022824"/>
    </source>
</evidence>
<keyword evidence="15" id="KW-1185">Reference proteome</keyword>
<name>A0A507BS53_9FUNG</name>
<dbReference type="AlphaFoldDB" id="A0A507BS53"/>
<evidence type="ECO:0000259" key="13">
    <source>
        <dbReference type="Pfam" id="PF00535"/>
    </source>
</evidence>
<evidence type="ECO:0000256" key="7">
    <source>
        <dbReference type="ARBA" id="ARBA00022692"/>
    </source>
</evidence>
<proteinExistence type="inferred from homology"/>
<keyword evidence="11" id="KW-0472">Membrane</keyword>